<evidence type="ECO:0000256" key="1">
    <source>
        <dbReference type="ARBA" id="ARBA00022692"/>
    </source>
</evidence>
<dbReference type="Proteomes" id="UP000759131">
    <property type="component" value="Unassembled WGS sequence"/>
</dbReference>
<evidence type="ECO:0000313" key="5">
    <source>
        <dbReference type="EMBL" id="CAD7625400.1"/>
    </source>
</evidence>
<keyword evidence="3 4" id="KW-0472">Membrane</keyword>
<reference evidence="5" key="1">
    <citation type="submission" date="2020-11" db="EMBL/GenBank/DDBJ databases">
        <authorList>
            <person name="Tran Van P."/>
        </authorList>
    </citation>
    <scope>NUCLEOTIDE SEQUENCE</scope>
</reference>
<dbReference type="OrthoDB" id="10672034at2759"/>
<evidence type="ECO:0000256" key="4">
    <source>
        <dbReference type="SAM" id="Phobius"/>
    </source>
</evidence>
<sequence>MNWIHVIANTDNTGCDIPNRLRSHLNHQNMFGWRGINKPIVITICLILCGIVVAFTTNTASIDVLYLLMAVYGITNTGITILLVVWIADVWAKDSGPYMQAFQFTTSLAGIVGPLVVAPYLPSNIGPTDDTTADISAIKWTLSIPYLIIGIITAVNAIPFGLMLAFNSSQLMPTKLIFVMIIMCGSIKALLYGIQEIQLTNITKFSTEVGLTAVSTQYSAYFSTCISGATAASQALAIPLARYIRPLTMLWMGIFLQLLSQILLLFAHKSVCLALVLVLYLEPCGNLWANSPRQLPNRVQTDSKYLDQ</sequence>
<protein>
    <submittedName>
        <fullName evidence="5">Uncharacterized protein</fullName>
    </submittedName>
</protein>
<accession>A0A7R9KM72</accession>
<evidence type="ECO:0000313" key="6">
    <source>
        <dbReference type="Proteomes" id="UP000759131"/>
    </source>
</evidence>
<keyword evidence="2 4" id="KW-1133">Transmembrane helix</keyword>
<dbReference type="AlphaFoldDB" id="A0A7R9KM72"/>
<name>A0A7R9KM72_9ACAR</name>
<dbReference type="PANTHER" id="PTHR23121">
    <property type="entry name" value="SODIUM-DEPENDENT GLUCOSE TRANSPORTER 1"/>
    <property type="match status" value="1"/>
</dbReference>
<evidence type="ECO:0000256" key="2">
    <source>
        <dbReference type="ARBA" id="ARBA00022989"/>
    </source>
</evidence>
<feature type="transmembrane region" description="Helical" evidence="4">
    <location>
        <begin position="176"/>
        <end position="194"/>
    </location>
</feature>
<dbReference type="InterPro" id="IPR036259">
    <property type="entry name" value="MFS_trans_sf"/>
</dbReference>
<feature type="transmembrane region" description="Helical" evidence="4">
    <location>
        <begin position="142"/>
        <end position="164"/>
    </location>
</feature>
<organism evidence="5">
    <name type="scientific">Medioppia subpectinata</name>
    <dbReference type="NCBI Taxonomy" id="1979941"/>
    <lineage>
        <taxon>Eukaryota</taxon>
        <taxon>Metazoa</taxon>
        <taxon>Ecdysozoa</taxon>
        <taxon>Arthropoda</taxon>
        <taxon>Chelicerata</taxon>
        <taxon>Arachnida</taxon>
        <taxon>Acari</taxon>
        <taxon>Acariformes</taxon>
        <taxon>Sarcoptiformes</taxon>
        <taxon>Oribatida</taxon>
        <taxon>Brachypylina</taxon>
        <taxon>Oppioidea</taxon>
        <taxon>Oppiidae</taxon>
        <taxon>Medioppia</taxon>
    </lineage>
</organism>
<dbReference type="Gene3D" id="1.20.1250.20">
    <property type="entry name" value="MFS general substrate transporter like domains"/>
    <property type="match status" value="1"/>
</dbReference>
<feature type="transmembrane region" description="Helical" evidence="4">
    <location>
        <begin position="40"/>
        <end position="58"/>
    </location>
</feature>
<dbReference type="SUPFAM" id="SSF103473">
    <property type="entry name" value="MFS general substrate transporter"/>
    <property type="match status" value="1"/>
</dbReference>
<keyword evidence="1 4" id="KW-0812">Transmembrane</keyword>
<feature type="transmembrane region" description="Helical" evidence="4">
    <location>
        <begin position="101"/>
        <end position="122"/>
    </location>
</feature>
<feature type="transmembrane region" description="Helical" evidence="4">
    <location>
        <begin position="64"/>
        <end position="89"/>
    </location>
</feature>
<proteinExistence type="predicted"/>
<dbReference type="EMBL" id="OC857610">
    <property type="protein sequence ID" value="CAD7625400.1"/>
    <property type="molecule type" value="Genomic_DNA"/>
</dbReference>
<gene>
    <name evidence="5" type="ORF">OSB1V03_LOCUS5835</name>
</gene>
<evidence type="ECO:0000256" key="3">
    <source>
        <dbReference type="ARBA" id="ARBA00023136"/>
    </source>
</evidence>
<feature type="transmembrane region" description="Helical" evidence="4">
    <location>
        <begin position="220"/>
        <end position="241"/>
    </location>
</feature>
<dbReference type="PANTHER" id="PTHR23121:SF9">
    <property type="entry name" value="SODIUM-DEPENDENT GLUCOSE TRANSPORTER 1"/>
    <property type="match status" value="1"/>
</dbReference>
<keyword evidence="6" id="KW-1185">Reference proteome</keyword>
<dbReference type="EMBL" id="CAJPIZ010003035">
    <property type="protein sequence ID" value="CAG2105830.1"/>
    <property type="molecule type" value="Genomic_DNA"/>
</dbReference>
<feature type="transmembrane region" description="Helical" evidence="4">
    <location>
        <begin position="262"/>
        <end position="281"/>
    </location>
</feature>